<dbReference type="InterPro" id="IPR016195">
    <property type="entry name" value="Pol/histidinol_Pase-like"/>
</dbReference>
<dbReference type="GO" id="GO:0035312">
    <property type="term" value="F:5'-3' DNA exonuclease activity"/>
    <property type="evidence" value="ECO:0007669"/>
    <property type="project" value="TreeGrafter"/>
</dbReference>
<dbReference type="PANTHER" id="PTHR42924:SF3">
    <property type="entry name" value="POLYMERASE_HISTIDINOL PHOSPHATASE N-TERMINAL DOMAIN-CONTAINING PROTEIN"/>
    <property type="match status" value="1"/>
</dbReference>
<dbReference type="EMBL" id="FQVH01000008">
    <property type="protein sequence ID" value="SHE95573.1"/>
    <property type="molecule type" value="Genomic_DNA"/>
</dbReference>
<evidence type="ECO:0000259" key="1">
    <source>
        <dbReference type="SMART" id="SM00481"/>
    </source>
</evidence>
<dbReference type="OrthoDB" id="9801679at2"/>
<name>A0A1M4XQN1_9THEO</name>
<dbReference type="Pfam" id="PF02811">
    <property type="entry name" value="PHP"/>
    <property type="match status" value="1"/>
</dbReference>
<accession>A0A1M4XQN1</accession>
<evidence type="ECO:0000313" key="3">
    <source>
        <dbReference type="Proteomes" id="UP000184088"/>
    </source>
</evidence>
<dbReference type="InterPro" id="IPR004013">
    <property type="entry name" value="PHP_dom"/>
</dbReference>
<gene>
    <name evidence="2" type="ORF">SAMN02746089_01074</name>
</gene>
<dbReference type="Gene3D" id="3.20.20.140">
    <property type="entry name" value="Metal-dependent hydrolases"/>
    <property type="match status" value="1"/>
</dbReference>
<evidence type="ECO:0000313" key="2">
    <source>
        <dbReference type="EMBL" id="SHE95573.1"/>
    </source>
</evidence>
<feature type="domain" description="Polymerase/histidinol phosphatase N-terminal" evidence="1">
    <location>
        <begin position="116"/>
        <end position="183"/>
    </location>
</feature>
<dbReference type="SUPFAM" id="SSF89550">
    <property type="entry name" value="PHP domain-like"/>
    <property type="match status" value="1"/>
</dbReference>
<dbReference type="SMART" id="SM00481">
    <property type="entry name" value="POLIIIAc"/>
    <property type="match status" value="1"/>
</dbReference>
<dbReference type="InterPro" id="IPR052018">
    <property type="entry name" value="PHP_domain"/>
</dbReference>
<dbReference type="Proteomes" id="UP000184088">
    <property type="component" value="Unassembled WGS sequence"/>
</dbReference>
<protein>
    <recommendedName>
        <fullName evidence="1">Polymerase/histidinol phosphatase N-terminal domain-containing protein</fullName>
    </recommendedName>
</protein>
<reference evidence="2 3" key="1">
    <citation type="submission" date="2016-11" db="EMBL/GenBank/DDBJ databases">
        <authorList>
            <person name="Jaros S."/>
            <person name="Januszkiewicz K."/>
            <person name="Wedrychowicz H."/>
        </authorList>
    </citation>
    <scope>NUCLEOTIDE SEQUENCE [LARGE SCALE GENOMIC DNA]</scope>
    <source>
        <strain evidence="2 3">DSM 17918</strain>
    </source>
</reference>
<dbReference type="CDD" id="cd07432">
    <property type="entry name" value="PHP_HisPPase"/>
    <property type="match status" value="1"/>
</dbReference>
<dbReference type="InterPro" id="IPR003141">
    <property type="entry name" value="Pol/His_phosphatase_N"/>
</dbReference>
<dbReference type="AlphaFoldDB" id="A0A1M4XQN1"/>
<dbReference type="PANTHER" id="PTHR42924">
    <property type="entry name" value="EXONUCLEASE"/>
    <property type="match status" value="1"/>
</dbReference>
<organism evidence="2 3">
    <name type="scientific">Caldanaerobius fijiensis DSM 17918</name>
    <dbReference type="NCBI Taxonomy" id="1121256"/>
    <lineage>
        <taxon>Bacteria</taxon>
        <taxon>Bacillati</taxon>
        <taxon>Bacillota</taxon>
        <taxon>Clostridia</taxon>
        <taxon>Thermoanaerobacterales</taxon>
        <taxon>Thermoanaerobacteraceae</taxon>
        <taxon>Caldanaerobius</taxon>
    </lineage>
</organism>
<proteinExistence type="predicted"/>
<dbReference type="RefSeq" id="WP_073342412.1">
    <property type="nucleotide sequence ID" value="NZ_FQVH01000008.1"/>
</dbReference>
<sequence>MMKVQDLYFKVFPKVVRADKEAIINIKPLYDHVRFNENSTYEVVYFPVDNRSVYSQGEKTIVKPEDGIISVKRLFEGEQEHILYLYEVVGDKPRLVADFRIYSLREDLFELKPYKGDMHIHSNFSDGKEDPALVAAACRKIGLDFMAVTDHGKYAPSIKAQEAFENVDIDLKIYRGEEVHPPQNPVHMINFGGCFSVNDLFKEDVYMKEVKEIEKALVGFQNDETRYQYASCKWCFDKIREGGGLGIFCHPYWLVSGGYNESTAITHRLMEDQPYDALELLGGYFKHEMESNVLQLALYSEYRSKGKDIPIVGVSDAHGCFTGYLFGWYYTIVLAKDSSLNSLIEGIKGLNSVAVEEVKDETPRIYGPLRLVKYAYFLFREVLPLHDAMCEQEGSLMMRYLEGDEKAAEMLKNLKGQTEKLYTELWSF</sequence>
<dbReference type="GO" id="GO:0004534">
    <property type="term" value="F:5'-3' RNA exonuclease activity"/>
    <property type="evidence" value="ECO:0007669"/>
    <property type="project" value="TreeGrafter"/>
</dbReference>
<keyword evidence="3" id="KW-1185">Reference proteome</keyword>
<dbReference type="STRING" id="1121256.SAMN02746089_01074"/>